<comment type="caution">
    <text evidence="1">The sequence shown here is derived from an EMBL/GenBank/DDBJ whole genome shotgun (WGS) entry which is preliminary data.</text>
</comment>
<name>A0ABT3MSP6_9GAMM</name>
<reference evidence="1 2" key="1">
    <citation type="submission" date="2022-10" db="EMBL/GenBank/DDBJ databases">
        <title>High-quality genome sequences of two octocoral-associated bacteria, Endozoicomonas euniceicola EF212 and Endozoicomonas gorgoniicola PS125.</title>
        <authorList>
            <person name="Chiou Y.-J."/>
            <person name="Chen Y.-H."/>
        </authorList>
    </citation>
    <scope>NUCLEOTIDE SEQUENCE [LARGE SCALE GENOMIC DNA]</scope>
    <source>
        <strain evidence="1 2">PS125</strain>
    </source>
</reference>
<accession>A0ABT3MSP6</accession>
<dbReference type="RefSeq" id="WP_262567360.1">
    <property type="nucleotide sequence ID" value="NZ_JAPFCC010000001.1"/>
</dbReference>
<sequence length="251" mass="28247">MDAINTPPPYMCSAALETARSNMDMFRTEANFAGRKRLIRQVLKDLRPILRGDNNAEKFVAAQLQLSAELELAKLNWQEGNNTTGIRQREALIVDASDCLQHLIENGNPDQKSEATQLLASFDMKFAELKWEKFDIEAMPSVQKALLHDALTSLQNSIRNGNQDEKQKATQLKATMNFEIARLHLEESYTKTTPSGKEAVLYDASVCLENVLQNGTPEEKQGAKELKAIIRSEAEKYSFDIDINDDNVNEI</sequence>
<protein>
    <submittedName>
        <fullName evidence="1">Uncharacterized protein</fullName>
    </submittedName>
</protein>
<evidence type="ECO:0000313" key="1">
    <source>
        <dbReference type="EMBL" id="MCW7552392.1"/>
    </source>
</evidence>
<organism evidence="1 2">
    <name type="scientific">Endozoicomonas gorgoniicola</name>
    <dbReference type="NCBI Taxonomy" id="1234144"/>
    <lineage>
        <taxon>Bacteria</taxon>
        <taxon>Pseudomonadati</taxon>
        <taxon>Pseudomonadota</taxon>
        <taxon>Gammaproteobacteria</taxon>
        <taxon>Oceanospirillales</taxon>
        <taxon>Endozoicomonadaceae</taxon>
        <taxon>Endozoicomonas</taxon>
    </lineage>
</organism>
<gene>
    <name evidence="1" type="ORF">NX722_06975</name>
</gene>
<dbReference type="Proteomes" id="UP001209854">
    <property type="component" value="Unassembled WGS sequence"/>
</dbReference>
<proteinExistence type="predicted"/>
<dbReference type="EMBL" id="JAPFCC010000001">
    <property type="protein sequence ID" value="MCW7552392.1"/>
    <property type="molecule type" value="Genomic_DNA"/>
</dbReference>
<evidence type="ECO:0000313" key="2">
    <source>
        <dbReference type="Proteomes" id="UP001209854"/>
    </source>
</evidence>
<keyword evidence="2" id="KW-1185">Reference proteome</keyword>